<comment type="caution">
    <text evidence="1">The sequence shown here is derived from an EMBL/GenBank/DDBJ whole genome shotgun (WGS) entry which is preliminary data.</text>
</comment>
<evidence type="ECO:0000313" key="1">
    <source>
        <dbReference type="EMBL" id="MDO3657196.1"/>
    </source>
</evidence>
<keyword evidence="2" id="KW-1185">Reference proteome</keyword>
<dbReference type="RefSeq" id="WP_241305493.1">
    <property type="nucleotide sequence ID" value="NZ_JAUMJH010000017.1"/>
</dbReference>
<sequence length="403" mass="47614">MPIAKHIKSLVERLNSEIAFYNCEYEPLKSSHGYDLLACLCGLDKYHFQQVGFVSTSLFLNVPIYQPVGWNHHIGLDQALEQLICKKTGLNSKEHFYILGGLVAQLTMHGFKGEGEYIRHPDQLIAMLRELYNTDKSVLEHLDSIVELIDNLEYVENKKSKNLKLPHYWILHWCYAVLRKHEIMIKKEIQANNKIRTKQQALLMVYQPYFECAQGALEKYYAWCVEQNFDQAVDFNEQFKAVLFTSSYDQTHAFAMPAQNHELQLITSRKTSNIFYQIDDVHHGEYETWNSFYRLMNEAEHEAETDEESIILILLQRHFRKDALGRDDTGMDFVVINTYQYLFSDEFEDELKQRFPLLNERGRQHQLEQKVLSIYSQMYRHYLKHKNFDDYQLPELVGIKATE</sequence>
<accession>A0ABT8UZ06</accession>
<organism evidence="1 2">
    <name type="scientific">Acinetobacter genomosp. 15BJ</name>
    <dbReference type="NCBI Taxonomy" id="106651"/>
    <lineage>
        <taxon>Bacteria</taxon>
        <taxon>Pseudomonadati</taxon>
        <taxon>Pseudomonadota</taxon>
        <taxon>Gammaproteobacteria</taxon>
        <taxon>Moraxellales</taxon>
        <taxon>Moraxellaceae</taxon>
        <taxon>Acinetobacter</taxon>
    </lineage>
</organism>
<protein>
    <submittedName>
        <fullName evidence="1">Uncharacterized protein</fullName>
    </submittedName>
</protein>
<dbReference type="Proteomes" id="UP001168902">
    <property type="component" value="Unassembled WGS sequence"/>
</dbReference>
<reference evidence="1 2" key="1">
    <citation type="submission" date="2023-07" db="EMBL/GenBank/DDBJ databases">
        <title>A novel proteolytic Acinetobacter species.</title>
        <authorList>
            <person name="Nemec A."/>
            <person name="Radolfova-Krizova L."/>
        </authorList>
    </citation>
    <scope>NUCLEOTIDE SEQUENCE [LARGE SCALE GENOMIC DNA]</scope>
    <source>
        <strain evidence="1 2">NIPH 1865</strain>
    </source>
</reference>
<name>A0ABT8UZ06_9GAMM</name>
<proteinExistence type="predicted"/>
<evidence type="ECO:0000313" key="2">
    <source>
        <dbReference type="Proteomes" id="UP001168902"/>
    </source>
</evidence>
<dbReference type="EMBL" id="JAUMJH010000017">
    <property type="protein sequence ID" value="MDO3657196.1"/>
    <property type="molecule type" value="Genomic_DNA"/>
</dbReference>
<gene>
    <name evidence="1" type="ORF">Q3V53_08255</name>
</gene>